<feature type="transmembrane region" description="Helical" evidence="6">
    <location>
        <begin position="133"/>
        <end position="150"/>
    </location>
</feature>
<dbReference type="HOGENOM" id="CLU_029243_2_1_9"/>
<dbReference type="AlphaFoldDB" id="G5GGY3"/>
<feature type="transmembrane region" description="Helical" evidence="6">
    <location>
        <begin position="68"/>
        <end position="87"/>
    </location>
</feature>
<feature type="transmembrane region" description="Helical" evidence="6">
    <location>
        <begin position="179"/>
        <end position="198"/>
    </location>
</feature>
<dbReference type="RefSeq" id="WP_005540055.1">
    <property type="nucleotide sequence ID" value="NZ_JH378830.1"/>
</dbReference>
<dbReference type="Proteomes" id="UP000003011">
    <property type="component" value="Unassembled WGS sequence"/>
</dbReference>
<dbReference type="OrthoDB" id="9812661at2"/>
<dbReference type="EMBL" id="ACZL01000014">
    <property type="protein sequence ID" value="EHI56041.1"/>
    <property type="molecule type" value="Genomic_DNA"/>
</dbReference>
<feature type="transmembrane region" description="Helical" evidence="6">
    <location>
        <begin position="156"/>
        <end position="172"/>
    </location>
</feature>
<dbReference type="InterPro" id="IPR001182">
    <property type="entry name" value="FtsW/RodA"/>
</dbReference>
<dbReference type="GO" id="GO:0015648">
    <property type="term" value="F:lipid-linked peptidoglycan transporter activity"/>
    <property type="evidence" value="ECO:0007669"/>
    <property type="project" value="TreeGrafter"/>
</dbReference>
<accession>G5GGY3</accession>
<proteinExistence type="predicted"/>
<dbReference type="GO" id="GO:0008360">
    <property type="term" value="P:regulation of cell shape"/>
    <property type="evidence" value="ECO:0007669"/>
    <property type="project" value="UniProtKB-KW"/>
</dbReference>
<evidence type="ECO:0008006" key="9">
    <source>
        <dbReference type="Google" id="ProtNLM"/>
    </source>
</evidence>
<keyword evidence="4 6" id="KW-1133">Transmembrane helix</keyword>
<dbReference type="eggNOG" id="COG0772">
    <property type="taxonomic scope" value="Bacteria"/>
</dbReference>
<feature type="transmembrane region" description="Helical" evidence="6">
    <location>
        <begin position="278"/>
        <end position="299"/>
    </location>
</feature>
<dbReference type="GO" id="GO:0005886">
    <property type="term" value="C:plasma membrane"/>
    <property type="evidence" value="ECO:0007669"/>
    <property type="project" value="TreeGrafter"/>
</dbReference>
<name>G5GGY3_9FIRM</name>
<feature type="transmembrane region" description="Helical" evidence="6">
    <location>
        <begin position="44"/>
        <end position="62"/>
    </location>
</feature>
<evidence type="ECO:0000256" key="3">
    <source>
        <dbReference type="ARBA" id="ARBA00022960"/>
    </source>
</evidence>
<sequence length="374" mass="41705">MFDKYNLKNYNFRCVIYVILLNIIGILVISSASNRDMALVNKQLMGMGIGVCIMFILSFIPYDKILKFAIPIYMLCILVLLMVLILGTSRGVARRWIVVPVIGKLQPSEFAKGGLVMFFAWFLSKYKDNINNIFFLIGLGAIAAVPFALVAMQPDLSTTLILVVSILCMIYVAGINYKWIFGTIAVLVPGLFIYIELFKRELVPSFLRGYQLKRILSFIDKAHFADDNMQQDNSIMAIGSGQLFGKGLNNDTLASVKRGNYLLEEQTDFIFAVVGEELGFIGCMVVILLLSFVVYEFLYMAMKAKDMQGRLLCAGFAGVLSFQFFTNIAVATGIFPNTGLPLPFISYGVSSLLSMYIWAGVALNVGLQKNNRIR</sequence>
<feature type="transmembrane region" description="Helical" evidence="6">
    <location>
        <begin position="15"/>
        <end position="32"/>
    </location>
</feature>
<comment type="caution">
    <text evidence="7">The sequence shown here is derived from an EMBL/GenBank/DDBJ whole genome shotgun (WGS) entry which is preliminary data.</text>
</comment>
<evidence type="ECO:0000256" key="2">
    <source>
        <dbReference type="ARBA" id="ARBA00022692"/>
    </source>
</evidence>
<keyword evidence="8" id="KW-1185">Reference proteome</keyword>
<evidence type="ECO:0000313" key="8">
    <source>
        <dbReference type="Proteomes" id="UP000003011"/>
    </source>
</evidence>
<keyword evidence="3" id="KW-0133">Cell shape</keyword>
<protein>
    <recommendedName>
        <fullName evidence="9">Rod shape-determining protein RodA</fullName>
    </recommendedName>
</protein>
<evidence type="ECO:0000256" key="4">
    <source>
        <dbReference type="ARBA" id="ARBA00022989"/>
    </source>
</evidence>
<evidence type="ECO:0000256" key="1">
    <source>
        <dbReference type="ARBA" id="ARBA00004141"/>
    </source>
</evidence>
<dbReference type="PANTHER" id="PTHR30474">
    <property type="entry name" value="CELL CYCLE PROTEIN"/>
    <property type="match status" value="1"/>
</dbReference>
<gene>
    <name evidence="7" type="ORF">HMPREF9333_00823</name>
</gene>
<evidence type="ECO:0000313" key="7">
    <source>
        <dbReference type="EMBL" id="EHI56041.1"/>
    </source>
</evidence>
<dbReference type="GO" id="GO:0032153">
    <property type="term" value="C:cell division site"/>
    <property type="evidence" value="ECO:0007669"/>
    <property type="project" value="TreeGrafter"/>
</dbReference>
<keyword evidence="5 6" id="KW-0472">Membrane</keyword>
<dbReference type="Pfam" id="PF01098">
    <property type="entry name" value="FTSW_RODA_SPOVE"/>
    <property type="match status" value="1"/>
</dbReference>
<organism evidence="7 8">
    <name type="scientific">Johnsonella ignava ATCC 51276</name>
    <dbReference type="NCBI Taxonomy" id="679200"/>
    <lineage>
        <taxon>Bacteria</taxon>
        <taxon>Bacillati</taxon>
        <taxon>Bacillota</taxon>
        <taxon>Clostridia</taxon>
        <taxon>Lachnospirales</taxon>
        <taxon>Lachnospiraceae</taxon>
        <taxon>Johnsonella</taxon>
    </lineage>
</organism>
<reference evidence="7 8" key="1">
    <citation type="submission" date="2011-08" db="EMBL/GenBank/DDBJ databases">
        <title>The Genome Sequence of Johnsonella ignava ATCC 51276.</title>
        <authorList>
            <consortium name="The Broad Institute Genome Sequencing Platform"/>
            <person name="Earl A."/>
            <person name="Ward D."/>
            <person name="Feldgarden M."/>
            <person name="Gevers D."/>
            <person name="Izard J."/>
            <person name="Blanton J.M."/>
            <person name="Baranova O.V."/>
            <person name="Dewhirst F.E."/>
            <person name="Young S.K."/>
            <person name="Zeng Q."/>
            <person name="Gargeya S."/>
            <person name="Fitzgerald M."/>
            <person name="Haas B."/>
            <person name="Abouelleil A."/>
            <person name="Alvarado L."/>
            <person name="Arachchi H.M."/>
            <person name="Berlin A."/>
            <person name="Brown A."/>
            <person name="Chapman S.B."/>
            <person name="Chen Z."/>
            <person name="Dunbar C."/>
            <person name="Freedman E."/>
            <person name="Gearin G."/>
            <person name="Gellesch M."/>
            <person name="Goldberg J."/>
            <person name="Griggs A."/>
            <person name="Gujja S."/>
            <person name="Heiman D."/>
            <person name="Howarth C."/>
            <person name="Larson L."/>
            <person name="Lui A."/>
            <person name="MacDonald P.J.P."/>
            <person name="Montmayeur A."/>
            <person name="Murphy C."/>
            <person name="Neiman D."/>
            <person name="Pearson M."/>
            <person name="Priest M."/>
            <person name="Roberts A."/>
            <person name="Saif S."/>
            <person name="Shea T."/>
            <person name="Shenoy N."/>
            <person name="Sisk P."/>
            <person name="Stolte C."/>
            <person name="Sykes S."/>
            <person name="Wortman J."/>
            <person name="Nusbaum C."/>
            <person name="Birren B."/>
        </authorList>
    </citation>
    <scope>NUCLEOTIDE SEQUENCE [LARGE SCALE GENOMIC DNA]</scope>
    <source>
        <strain evidence="7 8">ATCC 51276</strain>
    </source>
</reference>
<dbReference type="GO" id="GO:0051301">
    <property type="term" value="P:cell division"/>
    <property type="evidence" value="ECO:0007669"/>
    <property type="project" value="InterPro"/>
</dbReference>
<dbReference type="PATRIC" id="fig|679200.3.peg.869"/>
<evidence type="ECO:0000256" key="6">
    <source>
        <dbReference type="SAM" id="Phobius"/>
    </source>
</evidence>
<keyword evidence="2 6" id="KW-0812">Transmembrane</keyword>
<evidence type="ECO:0000256" key="5">
    <source>
        <dbReference type="ARBA" id="ARBA00023136"/>
    </source>
</evidence>
<dbReference type="STRING" id="679200.HMPREF9333_00823"/>
<comment type="subcellular location">
    <subcellularLocation>
        <location evidence="1">Membrane</location>
        <topology evidence="1">Multi-pass membrane protein</topology>
    </subcellularLocation>
</comment>
<feature type="transmembrane region" description="Helical" evidence="6">
    <location>
        <begin position="311"/>
        <end position="335"/>
    </location>
</feature>
<feature type="transmembrane region" description="Helical" evidence="6">
    <location>
        <begin position="347"/>
        <end position="367"/>
    </location>
</feature>
<dbReference type="PANTHER" id="PTHR30474:SF1">
    <property type="entry name" value="PEPTIDOGLYCAN GLYCOSYLTRANSFERASE MRDB"/>
    <property type="match status" value="1"/>
</dbReference>